<dbReference type="PROSITE" id="PS51318">
    <property type="entry name" value="TAT"/>
    <property type="match status" value="1"/>
</dbReference>
<feature type="chain" id="PRO_5012478099" evidence="1">
    <location>
        <begin position="32"/>
        <end position="134"/>
    </location>
</feature>
<accession>A0A1M7LJ53</accession>
<sequence length="134" mass="13790">MTAKRSALAVKAVAVAATALAGVFMAPAAHAAAAGTTVRGTAWAGKCEAILYSNDSSQASMGTYQSQTASNGEVCTGWLERSVNGGDYKRISDYHNVYDQGASSYTGWYWDGATYSAVACVEDAAGAIACSAPW</sequence>
<dbReference type="AlphaFoldDB" id="A0A1M7LJ53"/>
<evidence type="ECO:0000256" key="1">
    <source>
        <dbReference type="SAM" id="SignalP"/>
    </source>
</evidence>
<dbReference type="EMBL" id="FRBI01000014">
    <property type="protein sequence ID" value="SHM78107.1"/>
    <property type="molecule type" value="Genomic_DNA"/>
</dbReference>
<gene>
    <name evidence="2" type="ORF">SAMN05216499_11471</name>
</gene>
<organism evidence="2 3">
    <name type="scientific">Actinacidiphila paucisporea</name>
    <dbReference type="NCBI Taxonomy" id="310782"/>
    <lineage>
        <taxon>Bacteria</taxon>
        <taxon>Bacillati</taxon>
        <taxon>Actinomycetota</taxon>
        <taxon>Actinomycetes</taxon>
        <taxon>Kitasatosporales</taxon>
        <taxon>Streptomycetaceae</taxon>
        <taxon>Actinacidiphila</taxon>
    </lineage>
</organism>
<keyword evidence="3" id="KW-1185">Reference proteome</keyword>
<name>A0A1M7LJ53_9ACTN</name>
<proteinExistence type="predicted"/>
<evidence type="ECO:0000313" key="2">
    <source>
        <dbReference type="EMBL" id="SHM78107.1"/>
    </source>
</evidence>
<keyword evidence="1" id="KW-0732">Signal</keyword>
<dbReference type="RefSeq" id="WP_143172536.1">
    <property type="nucleotide sequence ID" value="NZ_FRBI01000014.1"/>
</dbReference>
<dbReference type="Proteomes" id="UP000184111">
    <property type="component" value="Unassembled WGS sequence"/>
</dbReference>
<reference evidence="2 3" key="1">
    <citation type="submission" date="2016-11" db="EMBL/GenBank/DDBJ databases">
        <authorList>
            <person name="Jaros S."/>
            <person name="Januszkiewicz K."/>
            <person name="Wedrychowicz H."/>
        </authorList>
    </citation>
    <scope>NUCLEOTIDE SEQUENCE [LARGE SCALE GENOMIC DNA]</scope>
    <source>
        <strain evidence="2 3">CGMCC 4.2025</strain>
    </source>
</reference>
<protein>
    <submittedName>
        <fullName evidence="2">Uncharacterized protein</fullName>
    </submittedName>
</protein>
<dbReference type="InterPro" id="IPR006311">
    <property type="entry name" value="TAT_signal"/>
</dbReference>
<evidence type="ECO:0000313" key="3">
    <source>
        <dbReference type="Proteomes" id="UP000184111"/>
    </source>
</evidence>
<dbReference type="OrthoDB" id="258587at2"/>
<feature type="signal peptide" evidence="1">
    <location>
        <begin position="1"/>
        <end position="31"/>
    </location>
</feature>